<keyword evidence="4" id="KW-0285">Flavoprotein</keyword>
<comment type="caution">
    <text evidence="10">The sequence shown here is derived from an EMBL/GenBank/DDBJ whole genome shotgun (WGS) entry which is preliminary data.</text>
</comment>
<keyword evidence="7" id="KW-0503">Monooxygenase</keyword>
<evidence type="ECO:0000256" key="7">
    <source>
        <dbReference type="ARBA" id="ARBA00023033"/>
    </source>
</evidence>
<protein>
    <recommendedName>
        <fullName evidence="8">Propionate 3-nitronate monooxygenase</fullName>
    </recommendedName>
</protein>
<dbReference type="Gene3D" id="3.20.20.70">
    <property type="entry name" value="Aldolase class I"/>
    <property type="match status" value="1"/>
</dbReference>
<proteinExistence type="inferred from homology"/>
<evidence type="ECO:0000256" key="5">
    <source>
        <dbReference type="ARBA" id="ARBA00022643"/>
    </source>
</evidence>
<evidence type="ECO:0000256" key="9">
    <source>
        <dbReference type="ARBA" id="ARBA00049401"/>
    </source>
</evidence>
<keyword evidence="5" id="KW-0288">FMN</keyword>
<evidence type="ECO:0000256" key="2">
    <source>
        <dbReference type="ARBA" id="ARBA00009881"/>
    </source>
</evidence>
<dbReference type="SUPFAM" id="SSF51412">
    <property type="entry name" value="Inosine monophosphate dehydrogenase (IMPDH)"/>
    <property type="match status" value="1"/>
</dbReference>
<evidence type="ECO:0000256" key="3">
    <source>
        <dbReference type="ARBA" id="ARBA00022575"/>
    </source>
</evidence>
<evidence type="ECO:0000313" key="10">
    <source>
        <dbReference type="EMBL" id="NJQ08279.1"/>
    </source>
</evidence>
<evidence type="ECO:0000313" key="11">
    <source>
        <dbReference type="Proteomes" id="UP000578686"/>
    </source>
</evidence>
<evidence type="ECO:0000256" key="4">
    <source>
        <dbReference type="ARBA" id="ARBA00022630"/>
    </source>
</evidence>
<dbReference type="EMBL" id="JAAVJD010000273">
    <property type="protein sequence ID" value="NJQ08279.1"/>
    <property type="molecule type" value="Genomic_DNA"/>
</dbReference>
<name>A0A7X6I1F3_9ACTN</name>
<comment type="cofactor">
    <cofactor evidence="1">
        <name>FMN</name>
        <dbReference type="ChEBI" id="CHEBI:58210"/>
    </cofactor>
</comment>
<reference evidence="10 11" key="1">
    <citation type="submission" date="2020-03" db="EMBL/GenBank/DDBJ databases">
        <title>Draft genome of Streptomyces sp. ventii, isolated from the Axial Seamount in the Pacific Ocean, and resequencing of the two type strains Streptomyces lonarensis strain NCL 716 and Streptomyces bohaiensis strain 11A07.</title>
        <authorList>
            <person name="Loughran R.M."/>
            <person name="Pfannmuller K.M."/>
            <person name="Wasson B.J."/>
            <person name="Deadmond M.C."/>
            <person name="Paddock B.E."/>
            <person name="Koyack M.J."/>
            <person name="Gallegos D.A."/>
            <person name="Mitchell E.A."/>
            <person name="Ushijima B."/>
            <person name="Saw J.H."/>
            <person name="Mcphail K.L."/>
            <person name="Videau P."/>
        </authorList>
    </citation>
    <scope>NUCLEOTIDE SEQUENCE [LARGE SCALE GENOMIC DNA]</scope>
    <source>
        <strain evidence="10 11">NCL716</strain>
    </source>
</reference>
<comment type="similarity">
    <text evidence="2">Belongs to the nitronate monooxygenase family. NMO class I subfamily.</text>
</comment>
<evidence type="ECO:0000256" key="6">
    <source>
        <dbReference type="ARBA" id="ARBA00023002"/>
    </source>
</evidence>
<sequence>MEGLAPVVQAPMAGGVATPELVAAVCRAGGTGFLAGGYLTADALAGRIAAVRQRVDSPFGVNLFVPGERAGDEAVGAYRAALAPEAARFGVTLRTDDLYERDDWEAKLRLLVAAPVPIVSFTFGLPAAEDLASLREAGSTLVATVTSVPEAVAAAEAGVDLLCVQGPEAGGHRATFRVADTPGEAPLAELLPAVVRAVRKPVVAAGGLRDGRDVAAVLRAGAVAGQLGTAFLLTDEAGTSATHRAALTAERFGETVVTRAFSGRPARGLRNAFTDAHGAAAPSAYPQVHHLTAPLRAAAARAGEPEAVSLWAGTGYRSARPGPAEAVTRALLGESGASGG</sequence>
<gene>
    <name evidence="10" type="ORF">HCN56_22530</name>
</gene>
<dbReference type="PANTHER" id="PTHR42747">
    <property type="entry name" value="NITRONATE MONOOXYGENASE-RELATED"/>
    <property type="match status" value="1"/>
</dbReference>
<dbReference type="CDD" id="cd04730">
    <property type="entry name" value="NPD_like"/>
    <property type="match status" value="1"/>
</dbReference>
<evidence type="ECO:0000256" key="8">
    <source>
        <dbReference type="ARBA" id="ARBA00031155"/>
    </source>
</evidence>
<dbReference type="GO" id="GO:0009636">
    <property type="term" value="P:response to toxic substance"/>
    <property type="evidence" value="ECO:0007669"/>
    <property type="project" value="UniProtKB-KW"/>
</dbReference>
<keyword evidence="11" id="KW-1185">Reference proteome</keyword>
<keyword evidence="3" id="KW-0216">Detoxification</keyword>
<dbReference type="PANTHER" id="PTHR42747:SF3">
    <property type="entry name" value="NITRONATE MONOOXYGENASE-RELATED"/>
    <property type="match status" value="1"/>
</dbReference>
<dbReference type="GO" id="GO:0018580">
    <property type="term" value="F:nitronate monooxygenase activity"/>
    <property type="evidence" value="ECO:0007669"/>
    <property type="project" value="InterPro"/>
</dbReference>
<organism evidence="10 11">
    <name type="scientific">Streptomyces lonarensis</name>
    <dbReference type="NCBI Taxonomy" id="700599"/>
    <lineage>
        <taxon>Bacteria</taxon>
        <taxon>Bacillati</taxon>
        <taxon>Actinomycetota</taxon>
        <taxon>Actinomycetes</taxon>
        <taxon>Kitasatosporales</taxon>
        <taxon>Streptomycetaceae</taxon>
        <taxon>Streptomyces</taxon>
    </lineage>
</organism>
<keyword evidence="6" id="KW-0560">Oxidoreductase</keyword>
<dbReference type="Proteomes" id="UP000578686">
    <property type="component" value="Unassembled WGS sequence"/>
</dbReference>
<dbReference type="InterPro" id="IPR004136">
    <property type="entry name" value="NMO"/>
</dbReference>
<dbReference type="InterPro" id="IPR013785">
    <property type="entry name" value="Aldolase_TIM"/>
</dbReference>
<dbReference type="AlphaFoldDB" id="A0A7X6I1F3"/>
<accession>A0A7X6I1F3</accession>
<evidence type="ECO:0000256" key="1">
    <source>
        <dbReference type="ARBA" id="ARBA00001917"/>
    </source>
</evidence>
<dbReference type="Pfam" id="PF03060">
    <property type="entry name" value="NMO"/>
    <property type="match status" value="1"/>
</dbReference>
<comment type="catalytic activity">
    <reaction evidence="9">
        <text>3 propionate 3-nitronate + 3 O2 + H2O = 3 3-oxopropanoate + 2 nitrate + nitrite + H2O2 + 3 H(+)</text>
        <dbReference type="Rhea" id="RHEA:57332"/>
        <dbReference type="ChEBI" id="CHEBI:15377"/>
        <dbReference type="ChEBI" id="CHEBI:15378"/>
        <dbReference type="ChEBI" id="CHEBI:15379"/>
        <dbReference type="ChEBI" id="CHEBI:16240"/>
        <dbReference type="ChEBI" id="CHEBI:16301"/>
        <dbReference type="ChEBI" id="CHEBI:17632"/>
        <dbReference type="ChEBI" id="CHEBI:33190"/>
        <dbReference type="ChEBI" id="CHEBI:136067"/>
    </reaction>
</comment>